<dbReference type="InterPro" id="IPR001969">
    <property type="entry name" value="Aspartic_peptidase_AS"/>
</dbReference>
<feature type="domain" description="Peptidase A1" evidence="3">
    <location>
        <begin position="1"/>
        <end position="74"/>
    </location>
</feature>
<reference evidence="5" key="1">
    <citation type="submission" date="2022-10" db="EMBL/GenBank/DDBJ databases">
        <title>Genome assembly of Pristionchus species.</title>
        <authorList>
            <person name="Yoshida K."/>
            <person name="Sommer R.J."/>
        </authorList>
    </citation>
    <scope>NUCLEOTIDE SEQUENCE [LARGE SCALE GENOMIC DNA]</scope>
    <source>
        <strain evidence="5">RS5460</strain>
    </source>
</reference>
<comment type="caution">
    <text evidence="4">The sequence shown here is derived from an EMBL/GenBank/DDBJ whole genome shotgun (WGS) entry which is preliminary data.</text>
</comment>
<dbReference type="GO" id="GO:0005764">
    <property type="term" value="C:lysosome"/>
    <property type="evidence" value="ECO:0007669"/>
    <property type="project" value="TreeGrafter"/>
</dbReference>
<protein>
    <recommendedName>
        <fullName evidence="3">Peptidase A1 domain-containing protein</fullName>
    </recommendedName>
</protein>
<evidence type="ECO:0000256" key="2">
    <source>
        <dbReference type="PIRSR" id="PIRSR601461-2"/>
    </source>
</evidence>
<dbReference type="CDD" id="cd05471">
    <property type="entry name" value="pepsin_like"/>
    <property type="match status" value="1"/>
</dbReference>
<dbReference type="InterPro" id="IPR021109">
    <property type="entry name" value="Peptidase_aspartic_dom_sf"/>
</dbReference>
<dbReference type="Proteomes" id="UP001328107">
    <property type="component" value="Unassembled WGS sequence"/>
</dbReference>
<evidence type="ECO:0000256" key="1">
    <source>
        <dbReference type="ARBA" id="ARBA00007447"/>
    </source>
</evidence>
<evidence type="ECO:0000259" key="3">
    <source>
        <dbReference type="PROSITE" id="PS51767"/>
    </source>
</evidence>
<gene>
    <name evidence="4" type="ORF">PMAYCL1PPCAC_27568</name>
</gene>
<dbReference type="InterPro" id="IPR033121">
    <property type="entry name" value="PEPTIDASE_A1"/>
</dbReference>
<dbReference type="PROSITE" id="PS00141">
    <property type="entry name" value="ASP_PROTEASE"/>
    <property type="match status" value="1"/>
</dbReference>
<dbReference type="PROSITE" id="PS51767">
    <property type="entry name" value="PEPTIDASE_A1"/>
    <property type="match status" value="1"/>
</dbReference>
<evidence type="ECO:0000313" key="4">
    <source>
        <dbReference type="EMBL" id="GMR57373.1"/>
    </source>
</evidence>
<dbReference type="InterPro" id="IPR001461">
    <property type="entry name" value="Aspartic_peptidase_A1"/>
</dbReference>
<evidence type="ECO:0000313" key="5">
    <source>
        <dbReference type="Proteomes" id="UP001328107"/>
    </source>
</evidence>
<dbReference type="PANTHER" id="PTHR47966:SF45">
    <property type="entry name" value="PEPTIDASE A1 DOMAIN-CONTAINING PROTEIN"/>
    <property type="match status" value="1"/>
</dbReference>
<feature type="disulfide bond" evidence="2">
    <location>
        <begin position="31"/>
        <end position="39"/>
    </location>
</feature>
<sequence length="74" mass="7663">VGNITVGTPGQAFEVILDTGSANLWVPDSTCGTTVTDPCYKKHKISSSKSSTYIKNGKAFTISYGTGSAKGFLG</sequence>
<dbReference type="GO" id="GO:0006508">
    <property type="term" value="P:proteolysis"/>
    <property type="evidence" value="ECO:0007669"/>
    <property type="project" value="InterPro"/>
</dbReference>
<feature type="non-terminal residue" evidence="4">
    <location>
        <position position="1"/>
    </location>
</feature>
<accession>A0AAN5I984</accession>
<dbReference type="PANTHER" id="PTHR47966">
    <property type="entry name" value="BETA-SITE APP-CLEAVING ENZYME, ISOFORM A-RELATED"/>
    <property type="match status" value="1"/>
</dbReference>
<proteinExistence type="inferred from homology"/>
<feature type="non-terminal residue" evidence="4">
    <location>
        <position position="74"/>
    </location>
</feature>
<dbReference type="AlphaFoldDB" id="A0AAN5I984"/>
<name>A0AAN5I984_9BILA</name>
<dbReference type="InterPro" id="IPR034164">
    <property type="entry name" value="Pepsin-like_dom"/>
</dbReference>
<keyword evidence="5" id="KW-1185">Reference proteome</keyword>
<keyword evidence="2" id="KW-1015">Disulfide bond</keyword>
<comment type="similarity">
    <text evidence="1">Belongs to the peptidase A1 family.</text>
</comment>
<dbReference type="Pfam" id="PF00026">
    <property type="entry name" value="Asp"/>
    <property type="match status" value="1"/>
</dbReference>
<organism evidence="4 5">
    <name type="scientific">Pristionchus mayeri</name>
    <dbReference type="NCBI Taxonomy" id="1317129"/>
    <lineage>
        <taxon>Eukaryota</taxon>
        <taxon>Metazoa</taxon>
        <taxon>Ecdysozoa</taxon>
        <taxon>Nematoda</taxon>
        <taxon>Chromadorea</taxon>
        <taxon>Rhabditida</taxon>
        <taxon>Rhabditina</taxon>
        <taxon>Diplogasteromorpha</taxon>
        <taxon>Diplogasteroidea</taxon>
        <taxon>Neodiplogasteridae</taxon>
        <taxon>Pristionchus</taxon>
    </lineage>
</organism>
<dbReference type="SUPFAM" id="SSF50630">
    <property type="entry name" value="Acid proteases"/>
    <property type="match status" value="1"/>
</dbReference>
<dbReference type="Gene3D" id="2.40.70.10">
    <property type="entry name" value="Acid Proteases"/>
    <property type="match status" value="1"/>
</dbReference>
<dbReference type="EMBL" id="BTRK01000006">
    <property type="protein sequence ID" value="GMR57373.1"/>
    <property type="molecule type" value="Genomic_DNA"/>
</dbReference>
<dbReference type="GO" id="GO:0004190">
    <property type="term" value="F:aspartic-type endopeptidase activity"/>
    <property type="evidence" value="ECO:0007669"/>
    <property type="project" value="InterPro"/>
</dbReference>